<dbReference type="AlphaFoldDB" id="A0A9N7UUV4"/>
<sequence>MERTWEWRHGWVITTRHSHPRLANVYPLCHLEATQPQAITDRERAYSRGTEVKAGVPTPDSSNPGPTAYVSITSSSKTCTFVSIRCSPKQARLPLSGAASSRCLLPQSLHAEIVDTKDEKASAGTPEPEEPSEDKQTAEAAISPRPPRPPPAPAGDCQTGLTPNLNTSGAVRTAAALQPEARSYDSVPRAALRGPSLSLHTMSLSLRRFCCTGPIGQPAVSVLSTTTTETRGTSDVEVQGSAAASTCWQEARKRCISVKGPLQWLPRDRGGLVRIRVEYMLDNPLHPYGHFEKISAATRAGLDRGQPGNVLHLPGFTRGVAEATAPRVCSPLKWFTWFHLVHLVHLSSFSIPWPYHPAGSSLPRVCPSPGWLGHLVPSTVSPCSSTWFHLVVLT</sequence>
<evidence type="ECO:0000313" key="2">
    <source>
        <dbReference type="EMBL" id="CAB1437088.1"/>
    </source>
</evidence>
<reference evidence="2" key="1">
    <citation type="submission" date="2020-03" db="EMBL/GenBank/DDBJ databases">
        <authorList>
            <person name="Weist P."/>
        </authorList>
    </citation>
    <scope>NUCLEOTIDE SEQUENCE</scope>
</reference>
<organism evidence="2 3">
    <name type="scientific">Pleuronectes platessa</name>
    <name type="common">European plaice</name>
    <dbReference type="NCBI Taxonomy" id="8262"/>
    <lineage>
        <taxon>Eukaryota</taxon>
        <taxon>Metazoa</taxon>
        <taxon>Chordata</taxon>
        <taxon>Craniata</taxon>
        <taxon>Vertebrata</taxon>
        <taxon>Euteleostomi</taxon>
        <taxon>Actinopterygii</taxon>
        <taxon>Neopterygii</taxon>
        <taxon>Teleostei</taxon>
        <taxon>Neoteleostei</taxon>
        <taxon>Acanthomorphata</taxon>
        <taxon>Carangaria</taxon>
        <taxon>Pleuronectiformes</taxon>
        <taxon>Pleuronectoidei</taxon>
        <taxon>Pleuronectidae</taxon>
        <taxon>Pleuronectes</taxon>
    </lineage>
</organism>
<comment type="caution">
    <text evidence="2">The sequence shown here is derived from an EMBL/GenBank/DDBJ whole genome shotgun (WGS) entry which is preliminary data.</text>
</comment>
<dbReference type="EMBL" id="CADEAL010001983">
    <property type="protein sequence ID" value="CAB1437088.1"/>
    <property type="molecule type" value="Genomic_DNA"/>
</dbReference>
<evidence type="ECO:0000256" key="1">
    <source>
        <dbReference type="SAM" id="MobiDB-lite"/>
    </source>
</evidence>
<accession>A0A9N7UUV4</accession>
<dbReference type="Proteomes" id="UP001153269">
    <property type="component" value="Unassembled WGS sequence"/>
</dbReference>
<gene>
    <name evidence="2" type="ORF">PLEPLA_LOCUS25121</name>
</gene>
<proteinExistence type="predicted"/>
<name>A0A9N7UUV4_PLEPL</name>
<protein>
    <submittedName>
        <fullName evidence="2">Uncharacterized protein</fullName>
    </submittedName>
</protein>
<evidence type="ECO:0000313" key="3">
    <source>
        <dbReference type="Proteomes" id="UP001153269"/>
    </source>
</evidence>
<feature type="region of interest" description="Disordered" evidence="1">
    <location>
        <begin position="116"/>
        <end position="166"/>
    </location>
</feature>
<feature type="compositionally biased region" description="Pro residues" evidence="1">
    <location>
        <begin position="144"/>
        <end position="153"/>
    </location>
</feature>
<keyword evidence="3" id="KW-1185">Reference proteome</keyword>